<gene>
    <name evidence="1" type="ORF">EK403_10355</name>
</gene>
<dbReference type="AlphaFoldDB" id="A0A4Q0MIY3"/>
<protein>
    <submittedName>
        <fullName evidence="1">Uncharacterized protein</fullName>
    </submittedName>
</protein>
<evidence type="ECO:0000313" key="1">
    <source>
        <dbReference type="EMBL" id="RXF73580.1"/>
    </source>
</evidence>
<dbReference type="OrthoDB" id="7982798at2"/>
<accession>A0A4Q0MIY3</accession>
<dbReference type="EMBL" id="RYFI01000008">
    <property type="protein sequence ID" value="RXF73580.1"/>
    <property type="molecule type" value="Genomic_DNA"/>
</dbReference>
<reference evidence="1 2" key="1">
    <citation type="submission" date="2018-12" db="EMBL/GenBank/DDBJ databases">
        <title>bacterium Hansschlegelia zhihuaiae S113.</title>
        <authorList>
            <person name="He J."/>
        </authorList>
    </citation>
    <scope>NUCLEOTIDE SEQUENCE [LARGE SCALE GENOMIC DNA]</scope>
    <source>
        <strain evidence="1 2">S 113</strain>
    </source>
</reference>
<proteinExistence type="predicted"/>
<sequence length="236" mass="26048">MTLDARRAAWNEVARSKLTASRDQIPGPVLVQALARRWTPKTARAAVDFYWRAHPLRADRLARALAAAGAPPPGWRWSAPEIRAGFRLPPQPFRSASPEPGRCVVCGQSVFRLGWHVDLWGAGVPNRRAAWHACCVAAWRFWTAPQGARKLIARVQKHKCALGGRRLLKGSEVDHRVPLHEVWRDRRDLPFAKLLGFWGAPNLQVVNAAAHAEKSAREATSRAALRAAAALEAPAS</sequence>
<dbReference type="Proteomes" id="UP000289708">
    <property type="component" value="Unassembled WGS sequence"/>
</dbReference>
<organism evidence="1 2">
    <name type="scientific">Hansschlegelia zhihuaiae</name>
    <dbReference type="NCBI Taxonomy" id="405005"/>
    <lineage>
        <taxon>Bacteria</taxon>
        <taxon>Pseudomonadati</taxon>
        <taxon>Pseudomonadota</taxon>
        <taxon>Alphaproteobacteria</taxon>
        <taxon>Hyphomicrobiales</taxon>
        <taxon>Methylopilaceae</taxon>
        <taxon>Hansschlegelia</taxon>
    </lineage>
</organism>
<dbReference type="RefSeq" id="WP_128777410.1">
    <property type="nucleotide sequence ID" value="NZ_RYFI01000008.1"/>
</dbReference>
<evidence type="ECO:0000313" key="2">
    <source>
        <dbReference type="Proteomes" id="UP000289708"/>
    </source>
</evidence>
<name>A0A4Q0MIY3_9HYPH</name>
<comment type="caution">
    <text evidence="1">The sequence shown here is derived from an EMBL/GenBank/DDBJ whole genome shotgun (WGS) entry which is preliminary data.</text>
</comment>
<keyword evidence="2" id="KW-1185">Reference proteome</keyword>